<dbReference type="PANTHER" id="PTHR32494">
    <property type="entry name" value="ALLANTOATE DEIMINASE-RELATED"/>
    <property type="match status" value="1"/>
</dbReference>
<comment type="cofactor">
    <cofactor evidence="3">
        <name>Zn(2+)</name>
        <dbReference type="ChEBI" id="CHEBI:29105"/>
    </cofactor>
    <text evidence="3">Binds 2 Zn(2+) ions per subunit.</text>
</comment>
<dbReference type="PANTHER" id="PTHR32494:SF5">
    <property type="entry name" value="ALLANTOATE AMIDOHYDROLASE"/>
    <property type="match status" value="1"/>
</dbReference>
<keyword evidence="5" id="KW-1185">Reference proteome</keyword>
<dbReference type="AlphaFoldDB" id="A0A1W6ZFQ6"/>
<dbReference type="GO" id="GO:0016813">
    <property type="term" value="F:hydrolase activity, acting on carbon-nitrogen (but not peptide) bonds, in linear amidines"/>
    <property type="evidence" value="ECO:0007669"/>
    <property type="project" value="InterPro"/>
</dbReference>
<gene>
    <name evidence="4" type="ORF">CAL15_18010</name>
</gene>
<feature type="binding site" evidence="3">
    <location>
        <position position="203"/>
    </location>
    <ligand>
        <name>Zn(2+)</name>
        <dbReference type="ChEBI" id="CHEBI:29105"/>
        <label>1</label>
    </ligand>
</feature>
<dbReference type="GO" id="GO:0046872">
    <property type="term" value="F:metal ion binding"/>
    <property type="evidence" value="ECO:0007669"/>
    <property type="project" value="UniProtKB-KW"/>
</dbReference>
<keyword evidence="2 4" id="KW-0378">Hydrolase</keyword>
<protein>
    <submittedName>
        <fullName evidence="4">Zn-dependent hydrolase</fullName>
    </submittedName>
</protein>
<feature type="binding site" evidence="3">
    <location>
        <position position="104"/>
    </location>
    <ligand>
        <name>Zn(2+)</name>
        <dbReference type="ChEBI" id="CHEBI:29105"/>
        <label>1</label>
    </ligand>
</feature>
<dbReference type="SUPFAM" id="SSF53187">
    <property type="entry name" value="Zn-dependent exopeptidases"/>
    <property type="match status" value="1"/>
</dbReference>
<evidence type="ECO:0000256" key="1">
    <source>
        <dbReference type="ARBA" id="ARBA00006153"/>
    </source>
</evidence>
<dbReference type="CDD" id="cd03884">
    <property type="entry name" value="M20_bAS"/>
    <property type="match status" value="1"/>
</dbReference>
<dbReference type="Gene3D" id="3.40.630.10">
    <property type="entry name" value="Zn peptidases"/>
    <property type="match status" value="1"/>
</dbReference>
<reference evidence="4 5" key="1">
    <citation type="submission" date="2017-05" db="EMBL/GenBank/DDBJ databases">
        <title>Complete and WGS of Bordetella genogroups.</title>
        <authorList>
            <person name="Spilker T."/>
            <person name="LiPuma J."/>
        </authorList>
    </citation>
    <scope>NUCLEOTIDE SEQUENCE [LARGE SCALE GENOMIC DNA]</scope>
    <source>
        <strain evidence="4 5">AU7206</strain>
    </source>
</reference>
<feature type="binding site" evidence="3">
    <location>
        <position position="139"/>
    </location>
    <ligand>
        <name>Zn(2+)</name>
        <dbReference type="ChEBI" id="CHEBI:29105"/>
        <label>2</label>
    </ligand>
</feature>
<comment type="similarity">
    <text evidence="1">Belongs to the peptidase M20 family.</text>
</comment>
<dbReference type="EMBL" id="CP021111">
    <property type="protein sequence ID" value="ARP96102.1"/>
    <property type="molecule type" value="Genomic_DNA"/>
</dbReference>
<dbReference type="SUPFAM" id="SSF55031">
    <property type="entry name" value="Bacterial exopeptidase dimerisation domain"/>
    <property type="match status" value="1"/>
</dbReference>
<dbReference type="InterPro" id="IPR036264">
    <property type="entry name" value="Bact_exopeptidase_dim_dom"/>
</dbReference>
<dbReference type="InterPro" id="IPR010158">
    <property type="entry name" value="Amidase_Cbmase"/>
</dbReference>
<accession>A0A1W6ZFQ6</accession>
<dbReference type="Pfam" id="PF01546">
    <property type="entry name" value="Peptidase_M20"/>
    <property type="match status" value="1"/>
</dbReference>
<organism evidence="4 5">
    <name type="scientific">Bordetella genomosp. 13</name>
    <dbReference type="NCBI Taxonomy" id="463040"/>
    <lineage>
        <taxon>Bacteria</taxon>
        <taxon>Pseudomonadati</taxon>
        <taxon>Pseudomonadota</taxon>
        <taxon>Betaproteobacteria</taxon>
        <taxon>Burkholderiales</taxon>
        <taxon>Alcaligenaceae</taxon>
        <taxon>Bordetella</taxon>
    </lineage>
</organism>
<feature type="binding site" evidence="3">
    <location>
        <position position="93"/>
    </location>
    <ligand>
        <name>Zn(2+)</name>
        <dbReference type="ChEBI" id="CHEBI:29105"/>
        <label>1</label>
    </ligand>
</feature>
<proteinExistence type="inferred from homology"/>
<feature type="binding site" evidence="3">
    <location>
        <position position="393"/>
    </location>
    <ligand>
        <name>Zn(2+)</name>
        <dbReference type="ChEBI" id="CHEBI:29105"/>
        <label>2</label>
    </ligand>
</feature>
<name>A0A1W6ZFQ6_9BORD</name>
<dbReference type="KEGG" id="bgm:CAL15_18010"/>
<sequence>MSKDNMNSSDHPAGMVDAARLDSRIEALGRIGAYSPTGVDRQALTPADAQGQALLVEWATEIGMQAQTDAIGNLFLRLPGTDPDAAPVMAGSHIDTQPTGGKYDGAYGVLAALEAAHAIKASGLVHRHSIEVVAWMNEEGSRFAPGMSGSSVYVGARDLDETLAVTDAQGVTIAEALADVRARMPVLPMRGLRSPAAAYIEPHIEQGPVLEAAGLSVGVVTAMQGKLTFRVTVNGEAAHAGTVPLSQRKDALLAAVRCVDTMSRRFADPDDVLRLTFGRFDVTPSAPSVVASQVVFSIDIRHPDTAHMQALGSQVLEICESVCGPCTAVVEPLSEAPSLEFHQTIRRQLAESASVLGIGTLELPSAAGHDSRYMSDICPTGMLFIRCRDGQTHNDLEYASPSDMADGARVLAHTMYALAR</sequence>
<evidence type="ECO:0000256" key="2">
    <source>
        <dbReference type="ARBA" id="ARBA00022801"/>
    </source>
</evidence>
<keyword evidence="3" id="KW-0862">Zinc</keyword>
<dbReference type="Gene3D" id="3.30.70.360">
    <property type="match status" value="1"/>
</dbReference>
<dbReference type="STRING" id="463040.CAL15_18010"/>
<keyword evidence="3" id="KW-0479">Metal-binding</keyword>
<evidence type="ECO:0000313" key="4">
    <source>
        <dbReference type="EMBL" id="ARP96102.1"/>
    </source>
</evidence>
<feature type="binding site" evidence="3">
    <location>
        <position position="104"/>
    </location>
    <ligand>
        <name>Zn(2+)</name>
        <dbReference type="ChEBI" id="CHEBI:29105"/>
        <label>2</label>
    </ligand>
</feature>
<dbReference type="Proteomes" id="UP000194161">
    <property type="component" value="Chromosome"/>
</dbReference>
<dbReference type="OrthoDB" id="9808195at2"/>
<evidence type="ECO:0000313" key="5">
    <source>
        <dbReference type="Proteomes" id="UP000194161"/>
    </source>
</evidence>
<evidence type="ECO:0000256" key="3">
    <source>
        <dbReference type="PIRSR" id="PIRSR001235-1"/>
    </source>
</evidence>
<dbReference type="NCBIfam" id="TIGR01879">
    <property type="entry name" value="hydantase"/>
    <property type="match status" value="1"/>
</dbReference>
<dbReference type="PIRSF" id="PIRSF001235">
    <property type="entry name" value="Amidase_carbamoylase"/>
    <property type="match status" value="1"/>
</dbReference>
<dbReference type="InterPro" id="IPR002933">
    <property type="entry name" value="Peptidase_M20"/>
</dbReference>